<evidence type="ECO:0000313" key="2">
    <source>
        <dbReference type="EMBL" id="GHJ34377.1"/>
    </source>
</evidence>
<reference evidence="2" key="1">
    <citation type="submission" date="2024-05" db="EMBL/GenBank/DDBJ databases">
        <title>Whole genome shotgun sequence of Streptomyces hygroscopicus NBRC 113678.</title>
        <authorList>
            <person name="Komaki H."/>
            <person name="Tamura T."/>
        </authorList>
    </citation>
    <scope>NUCLEOTIDE SEQUENCE</scope>
    <source>
        <strain evidence="2">N11-34</strain>
    </source>
</reference>
<evidence type="ECO:0000313" key="3">
    <source>
        <dbReference type="Proteomes" id="UP001054854"/>
    </source>
</evidence>
<organism evidence="2 3">
    <name type="scientific">Streptomyces hygroscopicus</name>
    <dbReference type="NCBI Taxonomy" id="1912"/>
    <lineage>
        <taxon>Bacteria</taxon>
        <taxon>Bacillati</taxon>
        <taxon>Actinomycetota</taxon>
        <taxon>Actinomycetes</taxon>
        <taxon>Kitasatosporales</taxon>
        <taxon>Streptomycetaceae</taxon>
        <taxon>Streptomyces</taxon>
        <taxon>Streptomyces violaceusniger group</taxon>
    </lineage>
</organism>
<feature type="compositionally biased region" description="Basic and acidic residues" evidence="1">
    <location>
        <begin position="1"/>
        <end position="19"/>
    </location>
</feature>
<sequence length="77" mass="8917">MVLRLRLDRAPVRHAHEPNDPYEDNATAFTDEGKSRRSSRYPARRADALGFADAHTAPGHPHCPEHWWKVFRDQRTA</sequence>
<dbReference type="EMBL" id="BNEK01000009">
    <property type="protein sequence ID" value="GHJ34377.1"/>
    <property type="molecule type" value="Genomic_DNA"/>
</dbReference>
<feature type="region of interest" description="Disordered" evidence="1">
    <location>
        <begin position="1"/>
        <end position="42"/>
    </location>
</feature>
<proteinExistence type="predicted"/>
<dbReference type="Proteomes" id="UP001054854">
    <property type="component" value="Unassembled WGS sequence"/>
</dbReference>
<accession>A0ABQ3UFM0</accession>
<evidence type="ECO:0000256" key="1">
    <source>
        <dbReference type="SAM" id="MobiDB-lite"/>
    </source>
</evidence>
<protein>
    <submittedName>
        <fullName evidence="2">Uncharacterized protein</fullName>
    </submittedName>
</protein>
<name>A0ABQ3UFM0_STRHY</name>
<comment type="caution">
    <text evidence="2">The sequence shown here is derived from an EMBL/GenBank/DDBJ whole genome shotgun (WGS) entry which is preliminary data.</text>
</comment>
<gene>
    <name evidence="2" type="ORF">TPA0910_88100</name>
</gene>
<keyword evidence="3" id="KW-1185">Reference proteome</keyword>